<dbReference type="InterPro" id="IPR041698">
    <property type="entry name" value="Methyltransf_25"/>
</dbReference>
<dbReference type="SUPFAM" id="SSF53335">
    <property type="entry name" value="S-adenosyl-L-methionine-dependent methyltransferases"/>
    <property type="match status" value="1"/>
</dbReference>
<protein>
    <submittedName>
        <fullName evidence="2">2-galactosyltransferase</fullName>
    </submittedName>
</protein>
<dbReference type="InterPro" id="IPR029063">
    <property type="entry name" value="SAM-dependent_MTases_sf"/>
</dbReference>
<keyword evidence="3" id="KW-1185">Reference proteome</keyword>
<name>A0ABP0S4Z5_9DINO</name>
<dbReference type="Proteomes" id="UP001642464">
    <property type="component" value="Unassembled WGS sequence"/>
</dbReference>
<organism evidence="2 3">
    <name type="scientific">Durusdinium trenchii</name>
    <dbReference type="NCBI Taxonomy" id="1381693"/>
    <lineage>
        <taxon>Eukaryota</taxon>
        <taxon>Sar</taxon>
        <taxon>Alveolata</taxon>
        <taxon>Dinophyceae</taxon>
        <taxon>Suessiales</taxon>
        <taxon>Symbiodiniaceae</taxon>
        <taxon>Durusdinium</taxon>
    </lineage>
</organism>
<evidence type="ECO:0000259" key="1">
    <source>
        <dbReference type="Pfam" id="PF13649"/>
    </source>
</evidence>
<accession>A0ABP0S4Z5</accession>
<dbReference type="PANTHER" id="PTHR43464">
    <property type="entry name" value="METHYLTRANSFERASE"/>
    <property type="match status" value="1"/>
</dbReference>
<dbReference type="EMBL" id="CAXAMM010042906">
    <property type="protein sequence ID" value="CAK9107437.1"/>
    <property type="molecule type" value="Genomic_DNA"/>
</dbReference>
<dbReference type="Gene3D" id="3.40.50.150">
    <property type="entry name" value="Vaccinia Virus protein VP39"/>
    <property type="match status" value="1"/>
</dbReference>
<dbReference type="PANTHER" id="PTHR43464:SF83">
    <property type="entry name" value="MALONYL-[ACYL-CARRIER PROTEIN] O-METHYLTRANSFERASE"/>
    <property type="match status" value="1"/>
</dbReference>
<reference evidence="2 3" key="1">
    <citation type="submission" date="2024-02" db="EMBL/GenBank/DDBJ databases">
        <authorList>
            <person name="Chen Y."/>
            <person name="Shah S."/>
            <person name="Dougan E. K."/>
            <person name="Thang M."/>
            <person name="Chan C."/>
        </authorList>
    </citation>
    <scope>NUCLEOTIDE SEQUENCE [LARGE SCALE GENOMIC DNA]</scope>
</reference>
<evidence type="ECO:0000313" key="3">
    <source>
        <dbReference type="Proteomes" id="UP001642464"/>
    </source>
</evidence>
<evidence type="ECO:0000313" key="2">
    <source>
        <dbReference type="EMBL" id="CAK9107437.1"/>
    </source>
</evidence>
<proteinExistence type="predicted"/>
<gene>
    <name evidence="2" type="ORF">SCF082_LOCUS50018</name>
</gene>
<dbReference type="Pfam" id="PF13649">
    <property type="entry name" value="Methyltransf_25"/>
    <property type="match status" value="1"/>
</dbReference>
<comment type="caution">
    <text evidence="2">The sequence shown here is derived from an EMBL/GenBank/DDBJ whole genome shotgun (WGS) entry which is preliminary data.</text>
</comment>
<dbReference type="CDD" id="cd02440">
    <property type="entry name" value="AdoMet_MTases"/>
    <property type="match status" value="1"/>
</dbReference>
<sequence length="810" mass="90946">MEYQRREGETHEAHALRLLEILQGRDPPQQKEAEEVMGEELGGYSHGRGLEDAEAILAAKSAEKQSPMVLELLKNLQQCAVYTDTPNFETNRKLWNAYAQSWATDAEWVQRMSKDVSKPSAELAFVGDEWSDAESLTEVLKEWLFPHLATTQTVAEIGSGGGRVAAQVAEKVGRLVCFDISETMLKTAQKKLQEMHGNVDFHLLQGDAPYPARFHETFDVVYSFDVFVHMDLHEMRHTLTCIQSILRPGGLLFVSFANLLAPEGWRRFARQKHYSVGGFYFVSPDIEVPLATHRLPRAGELHTAEGEHLPLSGSAGLGAEGVTQRVTQRRNNRGFDVQEDWRKGSGVKVIQPAVPVQEPVKPLEEHIRWLEELRGKLQGELKTRSEEEWATQVDTPSVPEPFRSPALLRAPYLEPRERLWVMYCDMPRAVPRAQEDQQERKGEDQEGLSFTFELPNKTIKEVRFLSRPLGLDFSRSIPMHVKAVKQDSLAASANIQPRWVLTHLQGAPLPTEFQDAMHTIYNAAWAGSLQEPRVVFSANATRKVLAVPGLQDGFLSLVVPRLDLKEGDVVEVATELGKTSLLDVAWTAGQILSKRGTEIELRPLDEQLKPFWFSGVLFRRFPWRYVALDVNDAVEVCTTRGWELAHVQSIQAANDSIAVAFEDGETFPLGRPWVRRPAGNVLGSMDYAQIAVDDKVKVETSRGWEMAKVLHKGDSTLDLEMCPDGERFSGRPRIVGPIAVKDQTLKLWKENHQLRAQVAELSALKSMVESISVAAGPQIFARLPWQVQISMFLAQHKISGYVQEMLTPGG</sequence>
<feature type="domain" description="Methyltransferase" evidence="1">
    <location>
        <begin position="154"/>
        <end position="250"/>
    </location>
</feature>